<dbReference type="EMBL" id="CAADFJ010000251">
    <property type="protein sequence ID" value="VFK05243.1"/>
    <property type="molecule type" value="Genomic_DNA"/>
</dbReference>
<dbReference type="InterPro" id="IPR042096">
    <property type="entry name" value="Dihydro-acid_dehy_C"/>
</dbReference>
<comment type="similarity">
    <text evidence="1">Belongs to the IlvD/Edd family.</text>
</comment>
<dbReference type="InterPro" id="IPR000581">
    <property type="entry name" value="ILV_EDD_N"/>
</dbReference>
<accession>A0A450VAY8</accession>
<evidence type="ECO:0000313" key="5">
    <source>
        <dbReference type="EMBL" id="VFK01908.1"/>
    </source>
</evidence>
<keyword evidence="2 6" id="KW-0456">Lyase</keyword>
<dbReference type="PROSITE" id="PS00886">
    <property type="entry name" value="ILVD_EDD_1"/>
    <property type="match status" value="1"/>
</dbReference>
<evidence type="ECO:0000259" key="3">
    <source>
        <dbReference type="Pfam" id="PF00920"/>
    </source>
</evidence>
<dbReference type="SUPFAM" id="SSF143975">
    <property type="entry name" value="IlvD/EDD N-terminal domain-like"/>
    <property type="match status" value="1"/>
</dbReference>
<name>A0A450VAY8_9GAMM</name>
<evidence type="ECO:0000313" key="7">
    <source>
        <dbReference type="EMBL" id="VFK05243.1"/>
    </source>
</evidence>
<feature type="domain" description="Dihydroxy-acid/6-phosphogluconate dehydratase C-terminal" evidence="4">
    <location>
        <begin position="362"/>
        <end position="435"/>
    </location>
</feature>
<dbReference type="Gene3D" id="3.50.30.80">
    <property type="entry name" value="IlvD/EDD C-terminal domain-like"/>
    <property type="match status" value="1"/>
</dbReference>
<reference evidence="6" key="1">
    <citation type="submission" date="2019-02" db="EMBL/GenBank/DDBJ databases">
        <authorList>
            <person name="Gruber-Vodicka R. H."/>
            <person name="Seah K. B. B."/>
        </authorList>
    </citation>
    <scope>NUCLEOTIDE SEQUENCE</scope>
    <source>
        <strain evidence="7">BECK_SA2B12</strain>
        <strain evidence="5">BECK_SA2B15</strain>
        <strain evidence="6">BECK_SA2B20</strain>
    </source>
</reference>
<evidence type="ECO:0000256" key="1">
    <source>
        <dbReference type="ARBA" id="ARBA00006486"/>
    </source>
</evidence>
<gene>
    <name evidence="5" type="ORF">BECKH772A_GA0070896_102471</name>
    <name evidence="6" type="ORF">BECKH772B_GA0070898_102521</name>
    <name evidence="7" type="ORF">BECKH772C_GA0070978_102511</name>
</gene>
<feature type="domain" description="Dihydroxy-acid/6-phosphogluconate dehydratase N-terminal" evidence="3">
    <location>
        <begin position="32"/>
        <end position="351"/>
    </location>
</feature>
<dbReference type="Pfam" id="PF00920">
    <property type="entry name" value="ILVD_EDD_N"/>
    <property type="match status" value="1"/>
</dbReference>
<proteinExistence type="inferred from homology"/>
<dbReference type="GO" id="GO:0004160">
    <property type="term" value="F:dihydroxy-acid dehydratase activity"/>
    <property type="evidence" value="ECO:0007669"/>
    <property type="project" value="UniProtKB-EC"/>
</dbReference>
<evidence type="ECO:0000313" key="6">
    <source>
        <dbReference type="EMBL" id="VFK01935.1"/>
    </source>
</evidence>
<protein>
    <submittedName>
        <fullName evidence="6">Dihydroxyacid dehydratase</fullName>
        <ecNumber evidence="6">4.2.1.9</ecNumber>
    </submittedName>
</protein>
<evidence type="ECO:0000256" key="2">
    <source>
        <dbReference type="ARBA" id="ARBA00023239"/>
    </source>
</evidence>
<dbReference type="InterPro" id="IPR020558">
    <property type="entry name" value="DiOHA_6PGluconate_deHydtase_CS"/>
</dbReference>
<dbReference type="InterPro" id="IPR056740">
    <property type="entry name" value="ILV_EDD_C"/>
</dbReference>
<dbReference type="EMBL" id="CAADFI010000252">
    <property type="protein sequence ID" value="VFK01935.1"/>
    <property type="molecule type" value="Genomic_DNA"/>
</dbReference>
<dbReference type="PANTHER" id="PTHR43661">
    <property type="entry name" value="D-XYLONATE DEHYDRATASE"/>
    <property type="match status" value="1"/>
</dbReference>
<sequence>MKRSSIISVGDNAAPARSLLRAVGLKGDDFKKPFVGIANSFTEINPGHSHLRELVENAKKGIREAGGIPFEFNTIAVDDGICNGHEGMNHSLPSRENIANAIEHMVEAHQLDALLCLTNCDKITPGMMIATVRINIPTVIVSGGAMSAGKLNSGRIVDLVTVFEGLGELQNNRLSKKELEEIEESGCPTCGSCSGTFTANTMNCLCEVLGLSIPGNGTIPAIDNRRADLVYNAGKLVMDVYNKNITPRSIIDEESIDNAVVLDMALGGSTNSVLHMLAFAREAHISYSLNKINELSAKVPLLCKGSPARPEVHMEDIDRNGGISTILKELSKIPDLLKLDKLTVLGKPLKEQIASAPLPDGDIIKPIDTPFSTEGGLKIVYGNIAPEGGVVKTGAVAASMRVFKGPARVFDSIEDSQNYLTSGGVKEGEVIIISMRDQKEPQECPKCYLQHHLSWV</sequence>
<dbReference type="PANTHER" id="PTHR43661:SF3">
    <property type="entry name" value="D-XYLONATE DEHYDRATASE YAGF-RELATED"/>
    <property type="match status" value="1"/>
</dbReference>
<dbReference type="GO" id="GO:0005829">
    <property type="term" value="C:cytosol"/>
    <property type="evidence" value="ECO:0007669"/>
    <property type="project" value="TreeGrafter"/>
</dbReference>
<dbReference type="EMBL" id="CAADFG010000247">
    <property type="protein sequence ID" value="VFK01908.1"/>
    <property type="molecule type" value="Genomic_DNA"/>
</dbReference>
<organism evidence="6">
    <name type="scientific">Candidatus Kentrum eta</name>
    <dbReference type="NCBI Taxonomy" id="2126337"/>
    <lineage>
        <taxon>Bacteria</taxon>
        <taxon>Pseudomonadati</taxon>
        <taxon>Pseudomonadota</taxon>
        <taxon>Gammaproteobacteria</taxon>
        <taxon>Candidatus Kentrum</taxon>
    </lineage>
</organism>
<dbReference type="EC" id="4.2.1.9" evidence="6"/>
<dbReference type="Pfam" id="PF24877">
    <property type="entry name" value="ILV_EDD_C"/>
    <property type="match status" value="1"/>
</dbReference>
<dbReference type="SUPFAM" id="SSF52016">
    <property type="entry name" value="LeuD/IlvD-like"/>
    <property type="match status" value="1"/>
</dbReference>
<dbReference type="AlphaFoldDB" id="A0A450VAY8"/>
<dbReference type="InterPro" id="IPR037237">
    <property type="entry name" value="IlvD/EDD_N"/>
</dbReference>
<evidence type="ECO:0000259" key="4">
    <source>
        <dbReference type="Pfam" id="PF24877"/>
    </source>
</evidence>